<protein>
    <submittedName>
        <fullName evidence="1">Uncharacterized protein</fullName>
    </submittedName>
</protein>
<organism evidence="1 2">
    <name type="scientific">Candidatus Acidiferrum panamense</name>
    <dbReference type="NCBI Taxonomy" id="2741543"/>
    <lineage>
        <taxon>Bacteria</taxon>
        <taxon>Pseudomonadati</taxon>
        <taxon>Acidobacteriota</taxon>
        <taxon>Terriglobia</taxon>
        <taxon>Candidatus Acidiferrales</taxon>
        <taxon>Candidatus Acidiferrum</taxon>
    </lineage>
</organism>
<evidence type="ECO:0000313" key="2">
    <source>
        <dbReference type="Proteomes" id="UP000567293"/>
    </source>
</evidence>
<dbReference type="EMBL" id="JACDQQ010001842">
    <property type="protein sequence ID" value="MBA0087123.1"/>
    <property type="molecule type" value="Genomic_DNA"/>
</dbReference>
<dbReference type="AlphaFoldDB" id="A0A7V8NTB7"/>
<gene>
    <name evidence="1" type="ORF">HRJ53_19235</name>
</gene>
<reference evidence="1" key="1">
    <citation type="submission" date="2020-06" db="EMBL/GenBank/DDBJ databases">
        <title>Legume-microbial interactions unlock mineral nutrients during tropical forest succession.</title>
        <authorList>
            <person name="Epihov D.Z."/>
        </authorList>
    </citation>
    <scope>NUCLEOTIDE SEQUENCE [LARGE SCALE GENOMIC DNA]</scope>
    <source>
        <strain evidence="1">Pan2503</strain>
    </source>
</reference>
<evidence type="ECO:0000313" key="1">
    <source>
        <dbReference type="EMBL" id="MBA0087123.1"/>
    </source>
</evidence>
<sequence length="127" mass="13954">MTANDCALVNLHIARRYRGGKPRQYWPFGVITDLNNTKNWNTSFQTAVNNAMIALNSAAIAMAWTGGNIAAPVNVSYYHGFTVVTNPITGRARNVPKLKATPDVDTITGQSCNQRVATQRRRQGFSV</sequence>
<name>A0A7V8NTB7_9BACT</name>
<proteinExistence type="predicted"/>
<comment type="caution">
    <text evidence="1">The sequence shown here is derived from an EMBL/GenBank/DDBJ whole genome shotgun (WGS) entry which is preliminary data.</text>
</comment>
<keyword evidence="2" id="KW-1185">Reference proteome</keyword>
<accession>A0A7V8NTB7</accession>
<dbReference type="Proteomes" id="UP000567293">
    <property type="component" value="Unassembled WGS sequence"/>
</dbReference>